<evidence type="ECO:0000313" key="1">
    <source>
        <dbReference type="EMBL" id="PUX23782.1"/>
    </source>
</evidence>
<proteinExistence type="predicted"/>
<gene>
    <name evidence="1" type="ORF">BS411_07650</name>
</gene>
<comment type="caution">
    <text evidence="1">The sequence shown here is derived from an EMBL/GenBank/DDBJ whole genome shotgun (WGS) entry which is preliminary data.</text>
</comment>
<name>A0A2T7B789_9ENTR</name>
<organism evidence="1">
    <name type="scientific">Cronobacter turicensis</name>
    <dbReference type="NCBI Taxonomy" id="413502"/>
    <lineage>
        <taxon>Bacteria</taxon>
        <taxon>Pseudomonadati</taxon>
        <taxon>Pseudomonadota</taxon>
        <taxon>Gammaproteobacteria</taxon>
        <taxon>Enterobacterales</taxon>
        <taxon>Enterobacteriaceae</taxon>
        <taxon>Cronobacter</taxon>
    </lineage>
</organism>
<dbReference type="AlphaFoldDB" id="A0A2T7B789"/>
<sequence length="275" mass="31689">MIQLSLPIEHEVANLAYKMESKVNKSKPRALRINIHIKEGDSIEGFFSEENQQIKFNVIRDGEVVSAEKVVLSTTYDRPKGPKILNQQEFKRSSHFTVDNTEILKCYEQVWGVDTNHRDVFSQSANVTAVTVCDSNGSGDYYPVLAIVFGKVKSNPELYGWRKFIEFIMRLDGYEPLKRYALIVDSELGDIEFFNSRRKPIHADFFLPDNWDLIYASSDVGKENILNKVIACSDKTSNKVIELMSTIEKNKKHWNEVENELTHQPTYLPLEHKEP</sequence>
<dbReference type="EMBL" id="MSAG01000012">
    <property type="protein sequence ID" value="PUX23782.1"/>
    <property type="molecule type" value="Genomic_DNA"/>
</dbReference>
<protein>
    <submittedName>
        <fullName evidence="1">Uncharacterized protein</fullName>
    </submittedName>
</protein>
<accession>A0A2T7B789</accession>
<reference evidence="1" key="1">
    <citation type="submission" date="2016-12" db="EMBL/GenBank/DDBJ databases">
        <title>Analysis of the Molecular Diversity Among Cronobacter Species Isolated from Filth Flies Using a Pan Genomic DNA Microarray.</title>
        <authorList>
            <person name="Pava-Ripoll M."/>
            <person name="Tall B."/>
            <person name="Farber J."/>
            <person name="Fanning S."/>
            <person name="Lehner A."/>
            <person name="Stephan R."/>
            <person name="Pagotto F."/>
            <person name="Iverson C."/>
            <person name="Ziobro G."/>
            <person name="Miller A."/>
            <person name="Pearson R."/>
            <person name="Yan Q."/>
            <person name="Kim M."/>
            <person name="Jeong S."/>
            <person name="Park J."/>
            <person name="Jun S."/>
            <person name="Choi H."/>
            <person name="Chung T."/>
            <person name="Yoo Y."/>
            <person name="Park E."/>
            <person name="Hwang S."/>
            <person name="Lee B."/>
            <person name="Sathyamoorthy V."/>
            <person name="Carter L."/>
            <person name="Mammel M."/>
            <person name="Jackson S."/>
            <person name="Kothary M."/>
            <person name="Patel I."/>
            <person name="Grim C."/>
            <person name="Gopinath G."/>
            <person name="Gangiredla J."/>
            <person name="Chase H."/>
        </authorList>
    </citation>
    <scope>NUCLEOTIDE SEQUENCE [LARGE SCALE GENOMIC DNA]</scope>
    <source>
        <strain evidence="1">MOD1-Sh41s</strain>
    </source>
</reference>